<name>A0A383AWB2_9ZZZZ</name>
<sequence>EVVLGPIWVWIFLGEGFSTNTLVGGLLVLSAVTFDVVLSIRWLNRLK</sequence>
<protein>
    <recommendedName>
        <fullName evidence="3">EamA domain-containing protein</fullName>
    </recommendedName>
</protein>
<keyword evidence="1" id="KW-0472">Membrane</keyword>
<evidence type="ECO:0000256" key="1">
    <source>
        <dbReference type="SAM" id="Phobius"/>
    </source>
</evidence>
<dbReference type="EMBL" id="UINC01195434">
    <property type="protein sequence ID" value="SVE12002.1"/>
    <property type="molecule type" value="Genomic_DNA"/>
</dbReference>
<feature type="non-terminal residue" evidence="2">
    <location>
        <position position="1"/>
    </location>
</feature>
<accession>A0A383AWB2</accession>
<gene>
    <name evidence="2" type="ORF">METZ01_LOCUS464856</name>
</gene>
<reference evidence="2" key="1">
    <citation type="submission" date="2018-05" db="EMBL/GenBank/DDBJ databases">
        <authorList>
            <person name="Lanie J.A."/>
            <person name="Ng W.-L."/>
            <person name="Kazmierczak K.M."/>
            <person name="Andrzejewski T.M."/>
            <person name="Davidsen T.M."/>
            <person name="Wayne K.J."/>
            <person name="Tettelin H."/>
            <person name="Glass J.I."/>
            <person name="Rusch D."/>
            <person name="Podicherti R."/>
            <person name="Tsui H.-C.T."/>
            <person name="Winkler M.E."/>
        </authorList>
    </citation>
    <scope>NUCLEOTIDE SEQUENCE</scope>
</reference>
<keyword evidence="1" id="KW-1133">Transmembrane helix</keyword>
<proteinExistence type="predicted"/>
<feature type="transmembrane region" description="Helical" evidence="1">
    <location>
        <begin position="22"/>
        <end position="43"/>
    </location>
</feature>
<evidence type="ECO:0000313" key="2">
    <source>
        <dbReference type="EMBL" id="SVE12002.1"/>
    </source>
</evidence>
<dbReference type="AlphaFoldDB" id="A0A383AWB2"/>
<evidence type="ECO:0008006" key="3">
    <source>
        <dbReference type="Google" id="ProtNLM"/>
    </source>
</evidence>
<keyword evidence="1" id="KW-0812">Transmembrane</keyword>
<organism evidence="2">
    <name type="scientific">marine metagenome</name>
    <dbReference type="NCBI Taxonomy" id="408172"/>
    <lineage>
        <taxon>unclassified sequences</taxon>
        <taxon>metagenomes</taxon>
        <taxon>ecological metagenomes</taxon>
    </lineage>
</organism>